<comment type="subcellular location">
    <subcellularLocation>
        <location evidence="4">Cytoplasm</location>
    </subcellularLocation>
</comment>
<sequence length="269" mass="30115">MFLGDRTGTIAPVYFFRTAPMPCPYLGNRVERRLVADLGKPATQAHYDQLAAAGFRRSQNLIYRPACPGCTACIPVRLRVADFAPSRAQKRILKANADLSVQEVPASASWEQYRLFTAYQTGRHLGGEMSFMTYEDYRDMIEVSPIGTWLLEYRQPDQKLVAVMLVDRQGDGLSAVYSFYDPGSPRRGYGTFMIADAVARARLAGLSYLYLGYWIAGSQKMAYKARFSPLEALTPNGWREIDPKAPSQDLACDPGRQPPTMLTTPRLHP</sequence>
<evidence type="ECO:0000256" key="1">
    <source>
        <dbReference type="ARBA" id="ARBA00022490"/>
    </source>
</evidence>
<comment type="caution">
    <text evidence="8">The sequence shown here is derived from an EMBL/GenBank/DDBJ whole genome shotgun (WGS) entry which is preliminary data.</text>
</comment>
<protein>
    <recommendedName>
        <fullName evidence="4">Aspartate/glutamate leucyltransferase</fullName>
        <ecNumber evidence="4">2.3.2.29</ecNumber>
    </recommendedName>
</protein>
<name>A0A154VPK6_9PROT</name>
<gene>
    <name evidence="4" type="primary">bpt</name>
    <name evidence="8" type="ORF">AUP43_13270</name>
</gene>
<dbReference type="InterPro" id="IPR007471">
    <property type="entry name" value="N-end_Aminoacyl_Trfase_N"/>
</dbReference>
<dbReference type="OrthoDB" id="9782022at2"/>
<comment type="catalytic activity">
    <reaction evidence="4">
        <text>N-terminal L-glutamyl-[protein] + L-leucyl-tRNA(Leu) = N-terminal L-leucyl-L-glutamyl-[protein] + tRNA(Leu) + H(+)</text>
        <dbReference type="Rhea" id="RHEA:50412"/>
        <dbReference type="Rhea" id="RHEA-COMP:9613"/>
        <dbReference type="Rhea" id="RHEA-COMP:9622"/>
        <dbReference type="Rhea" id="RHEA-COMP:12664"/>
        <dbReference type="Rhea" id="RHEA-COMP:12668"/>
        <dbReference type="ChEBI" id="CHEBI:15378"/>
        <dbReference type="ChEBI" id="CHEBI:64721"/>
        <dbReference type="ChEBI" id="CHEBI:78442"/>
        <dbReference type="ChEBI" id="CHEBI:78494"/>
        <dbReference type="ChEBI" id="CHEBI:133041"/>
        <dbReference type="EC" id="2.3.2.29"/>
    </reaction>
</comment>
<dbReference type="HAMAP" id="MF_00689">
    <property type="entry name" value="Bpt"/>
    <property type="match status" value="1"/>
</dbReference>
<dbReference type="Proteomes" id="UP000076400">
    <property type="component" value="Unassembled WGS sequence"/>
</dbReference>
<dbReference type="NCBIfam" id="NF002343">
    <property type="entry name" value="PRK01305.1-4"/>
    <property type="match status" value="1"/>
</dbReference>
<feature type="domain" description="N-end rule aminoacyl transferase C-terminal" evidence="7">
    <location>
        <begin position="111"/>
        <end position="233"/>
    </location>
</feature>
<dbReference type="EMBL" id="LPXN01000148">
    <property type="protein sequence ID" value="KZD03234.1"/>
    <property type="molecule type" value="Genomic_DNA"/>
</dbReference>
<evidence type="ECO:0000313" key="8">
    <source>
        <dbReference type="EMBL" id="KZD03234.1"/>
    </source>
</evidence>
<keyword evidence="2 4" id="KW-0808">Transferase</keyword>
<comment type="function">
    <text evidence="4">Functions in the N-end rule pathway of protein degradation where it conjugates Leu from its aminoacyl-tRNA to the N-termini of proteins containing an N-terminal aspartate or glutamate.</text>
</comment>
<dbReference type="PANTHER" id="PTHR21367:SF1">
    <property type="entry name" value="ARGINYL-TRNA--PROTEIN TRANSFERASE 1"/>
    <property type="match status" value="1"/>
</dbReference>
<dbReference type="PIRSF" id="PIRSF037208">
    <property type="entry name" value="ATE_pro_prd"/>
    <property type="match status" value="1"/>
</dbReference>
<dbReference type="InterPro" id="IPR016181">
    <property type="entry name" value="Acyl_CoA_acyltransferase"/>
</dbReference>
<dbReference type="NCBIfam" id="NF002342">
    <property type="entry name" value="PRK01305.1-3"/>
    <property type="match status" value="1"/>
</dbReference>
<dbReference type="InterPro" id="IPR030700">
    <property type="entry name" value="N-end_Aminoacyl_Trfase"/>
</dbReference>
<keyword evidence="1 4" id="KW-0963">Cytoplasm</keyword>
<evidence type="ECO:0000256" key="4">
    <source>
        <dbReference type="HAMAP-Rule" id="MF_00689"/>
    </source>
</evidence>
<evidence type="ECO:0000259" key="6">
    <source>
        <dbReference type="Pfam" id="PF04376"/>
    </source>
</evidence>
<dbReference type="GO" id="GO:0071596">
    <property type="term" value="P:ubiquitin-dependent protein catabolic process via the N-end rule pathway"/>
    <property type="evidence" value="ECO:0007669"/>
    <property type="project" value="InterPro"/>
</dbReference>
<dbReference type="SUPFAM" id="SSF55729">
    <property type="entry name" value="Acyl-CoA N-acyltransferases (Nat)"/>
    <property type="match status" value="1"/>
</dbReference>
<proteinExistence type="inferred from homology"/>
<evidence type="ECO:0000259" key="7">
    <source>
        <dbReference type="Pfam" id="PF04377"/>
    </source>
</evidence>
<comment type="catalytic activity">
    <reaction evidence="4">
        <text>N-terminal L-aspartyl-[protein] + L-leucyl-tRNA(Leu) = N-terminal L-leucyl-L-aspartyl-[protein] + tRNA(Leu) + H(+)</text>
        <dbReference type="Rhea" id="RHEA:50420"/>
        <dbReference type="Rhea" id="RHEA-COMP:9613"/>
        <dbReference type="Rhea" id="RHEA-COMP:9622"/>
        <dbReference type="Rhea" id="RHEA-COMP:12669"/>
        <dbReference type="Rhea" id="RHEA-COMP:12674"/>
        <dbReference type="ChEBI" id="CHEBI:15378"/>
        <dbReference type="ChEBI" id="CHEBI:64720"/>
        <dbReference type="ChEBI" id="CHEBI:78442"/>
        <dbReference type="ChEBI" id="CHEBI:78494"/>
        <dbReference type="ChEBI" id="CHEBI:133042"/>
        <dbReference type="EC" id="2.3.2.29"/>
    </reaction>
</comment>
<feature type="domain" description="N-end aminoacyl transferase N-terminal" evidence="6">
    <location>
        <begin position="22"/>
        <end position="91"/>
    </location>
</feature>
<dbReference type="GO" id="GO:0005737">
    <property type="term" value="C:cytoplasm"/>
    <property type="evidence" value="ECO:0007669"/>
    <property type="project" value="UniProtKB-SubCell"/>
</dbReference>
<accession>A0A154VPK6</accession>
<organism evidence="8 9">
    <name type="scientific">Oceanibaculum pacificum</name>
    <dbReference type="NCBI Taxonomy" id="580166"/>
    <lineage>
        <taxon>Bacteria</taxon>
        <taxon>Pseudomonadati</taxon>
        <taxon>Pseudomonadota</taxon>
        <taxon>Alphaproteobacteria</taxon>
        <taxon>Rhodospirillales</taxon>
        <taxon>Oceanibaculaceae</taxon>
        <taxon>Oceanibaculum</taxon>
    </lineage>
</organism>
<dbReference type="AlphaFoldDB" id="A0A154VPK6"/>
<dbReference type="GO" id="GO:0004057">
    <property type="term" value="F:arginyl-tRNA--protein transferase activity"/>
    <property type="evidence" value="ECO:0007669"/>
    <property type="project" value="InterPro"/>
</dbReference>
<dbReference type="InterPro" id="IPR007472">
    <property type="entry name" value="N-end_Aminoacyl_Trfase_C"/>
</dbReference>
<dbReference type="STRING" id="580166.AUP43_13270"/>
<dbReference type="GO" id="GO:0008914">
    <property type="term" value="F:leucyl-tRNA--protein transferase activity"/>
    <property type="evidence" value="ECO:0007669"/>
    <property type="project" value="UniProtKB-UniRule"/>
</dbReference>
<dbReference type="PANTHER" id="PTHR21367">
    <property type="entry name" value="ARGININE-TRNA-PROTEIN TRANSFERASE 1"/>
    <property type="match status" value="1"/>
</dbReference>
<keyword evidence="9" id="KW-1185">Reference proteome</keyword>
<dbReference type="NCBIfam" id="NF002346">
    <property type="entry name" value="PRK01305.2-3"/>
    <property type="match status" value="1"/>
</dbReference>
<dbReference type="InterPro" id="IPR017138">
    <property type="entry name" value="Asp_Glu_LeuTrfase"/>
</dbReference>
<reference evidence="8 9" key="1">
    <citation type="submission" date="2015-12" db="EMBL/GenBank/DDBJ databases">
        <title>Genome sequence of Oceanibaculum pacificum MCCC 1A02656.</title>
        <authorList>
            <person name="Lu L."/>
            <person name="Lai Q."/>
            <person name="Shao Z."/>
            <person name="Qian P."/>
        </authorList>
    </citation>
    <scope>NUCLEOTIDE SEQUENCE [LARGE SCALE GENOMIC DNA]</scope>
    <source>
        <strain evidence="8 9">MCCC 1A02656</strain>
    </source>
</reference>
<dbReference type="NCBIfam" id="NF002341">
    <property type="entry name" value="PRK01305.1-1"/>
    <property type="match status" value="1"/>
</dbReference>
<dbReference type="Pfam" id="PF04376">
    <property type="entry name" value="ATE_N"/>
    <property type="match status" value="1"/>
</dbReference>
<dbReference type="Pfam" id="PF04377">
    <property type="entry name" value="ATE_C"/>
    <property type="match status" value="1"/>
</dbReference>
<evidence type="ECO:0000256" key="5">
    <source>
        <dbReference type="SAM" id="MobiDB-lite"/>
    </source>
</evidence>
<evidence type="ECO:0000256" key="3">
    <source>
        <dbReference type="ARBA" id="ARBA00023315"/>
    </source>
</evidence>
<evidence type="ECO:0000256" key="2">
    <source>
        <dbReference type="ARBA" id="ARBA00022679"/>
    </source>
</evidence>
<keyword evidence="3 4" id="KW-0012">Acyltransferase</keyword>
<dbReference type="RefSeq" id="WP_067559190.1">
    <property type="nucleotide sequence ID" value="NZ_LPXN01000148.1"/>
</dbReference>
<dbReference type="EC" id="2.3.2.29" evidence="4"/>
<feature type="region of interest" description="Disordered" evidence="5">
    <location>
        <begin position="244"/>
        <end position="269"/>
    </location>
</feature>
<comment type="similarity">
    <text evidence="4">Belongs to the R-transferase family. Bpt subfamily.</text>
</comment>
<evidence type="ECO:0000313" key="9">
    <source>
        <dbReference type="Proteomes" id="UP000076400"/>
    </source>
</evidence>